<gene>
    <name evidence="2" type="ORF">HNR48_003424</name>
</gene>
<dbReference type="InterPro" id="IPR001173">
    <property type="entry name" value="Glyco_trans_2-like"/>
</dbReference>
<dbReference type="AlphaFoldDB" id="A0A7X0JVP4"/>
<dbReference type="InterPro" id="IPR029044">
    <property type="entry name" value="Nucleotide-diphossugar_trans"/>
</dbReference>
<proteinExistence type="predicted"/>
<dbReference type="SUPFAM" id="SSF53448">
    <property type="entry name" value="Nucleotide-diphospho-sugar transferases"/>
    <property type="match status" value="1"/>
</dbReference>
<dbReference type="PANTHER" id="PTHR22916:SF3">
    <property type="entry name" value="UDP-GLCNAC:BETAGAL BETA-1,3-N-ACETYLGLUCOSAMINYLTRANSFERASE-LIKE PROTEIN 1"/>
    <property type="match status" value="1"/>
</dbReference>
<dbReference type="Pfam" id="PF00535">
    <property type="entry name" value="Glycos_transf_2"/>
    <property type="match status" value="1"/>
</dbReference>
<dbReference type="Proteomes" id="UP000528457">
    <property type="component" value="Unassembled WGS sequence"/>
</dbReference>
<sequence>MTDAGLDHSVAIFLSTYNGAQYLAEQLDSLLAQSHQNFCVYCRDDGSSDNTREIYQSYVDQHSSHFRWLQGSDENLKPCASFASLMEQFIAQKLSADYFMFCDQDDVWLENKILESLSAIATCTKEDQQKPLLIHTELLVVDRNLKTIAPSLSRYQGLKPGHGRFGRALINSSVTGCTMMFNRALLECALPVPQGAVMHDWWMAVLAQGFGKVQFLDKPLIQYRQHGGNTLGAKAQSGHAINLQFLRKLYTWVSKSYDLSYVSAQSQALLDQHGQNLSPYQKTIAKLSLLLDTPIAPMQKLLYRLIRQL</sequence>
<dbReference type="PANTHER" id="PTHR22916">
    <property type="entry name" value="GLYCOSYLTRANSFERASE"/>
    <property type="match status" value="1"/>
</dbReference>
<dbReference type="GO" id="GO:0016758">
    <property type="term" value="F:hexosyltransferase activity"/>
    <property type="evidence" value="ECO:0007669"/>
    <property type="project" value="UniProtKB-ARBA"/>
</dbReference>
<organism evidence="2 3">
    <name type="scientific">Pseudoteredinibacter isoporae</name>
    <dbReference type="NCBI Taxonomy" id="570281"/>
    <lineage>
        <taxon>Bacteria</taxon>
        <taxon>Pseudomonadati</taxon>
        <taxon>Pseudomonadota</taxon>
        <taxon>Gammaproteobacteria</taxon>
        <taxon>Cellvibrionales</taxon>
        <taxon>Cellvibrionaceae</taxon>
        <taxon>Pseudoteredinibacter</taxon>
    </lineage>
</organism>
<reference evidence="2 3" key="1">
    <citation type="submission" date="2020-08" db="EMBL/GenBank/DDBJ databases">
        <title>Genomic Encyclopedia of Type Strains, Phase IV (KMG-IV): sequencing the most valuable type-strain genomes for metagenomic binning, comparative biology and taxonomic classification.</title>
        <authorList>
            <person name="Goeker M."/>
        </authorList>
    </citation>
    <scope>NUCLEOTIDE SEQUENCE [LARGE SCALE GENOMIC DNA]</scope>
    <source>
        <strain evidence="2 3">DSM 22368</strain>
    </source>
</reference>
<feature type="domain" description="Glycosyltransferase 2-like" evidence="1">
    <location>
        <begin position="12"/>
        <end position="118"/>
    </location>
</feature>
<protein>
    <submittedName>
        <fullName evidence="2">Glycosyltransferase involved in cell wall biosynthesis</fullName>
    </submittedName>
</protein>
<dbReference type="CDD" id="cd04196">
    <property type="entry name" value="GT_2_like_d"/>
    <property type="match status" value="1"/>
</dbReference>
<comment type="caution">
    <text evidence="2">The sequence shown here is derived from an EMBL/GenBank/DDBJ whole genome shotgun (WGS) entry which is preliminary data.</text>
</comment>
<name>A0A7X0JVP4_9GAMM</name>
<evidence type="ECO:0000313" key="3">
    <source>
        <dbReference type="Proteomes" id="UP000528457"/>
    </source>
</evidence>
<keyword evidence="3" id="KW-1185">Reference proteome</keyword>
<evidence type="ECO:0000313" key="2">
    <source>
        <dbReference type="EMBL" id="MBB6523122.1"/>
    </source>
</evidence>
<keyword evidence="2" id="KW-0808">Transferase</keyword>
<evidence type="ECO:0000259" key="1">
    <source>
        <dbReference type="Pfam" id="PF00535"/>
    </source>
</evidence>
<dbReference type="RefSeq" id="WP_166843778.1">
    <property type="nucleotide sequence ID" value="NZ_JAAONY010000003.1"/>
</dbReference>
<dbReference type="InParanoid" id="A0A7X0JVP4"/>
<accession>A0A7X0JVP4</accession>
<dbReference type="EMBL" id="JACHHT010000003">
    <property type="protein sequence ID" value="MBB6523122.1"/>
    <property type="molecule type" value="Genomic_DNA"/>
</dbReference>
<dbReference type="Gene3D" id="3.90.550.10">
    <property type="entry name" value="Spore Coat Polysaccharide Biosynthesis Protein SpsA, Chain A"/>
    <property type="match status" value="1"/>
</dbReference>